<dbReference type="Proteomes" id="UP000515976">
    <property type="component" value="Chromosome"/>
</dbReference>
<dbReference type="PROSITE" id="PS00211">
    <property type="entry name" value="ABC_TRANSPORTER_1"/>
    <property type="match status" value="1"/>
</dbReference>
<evidence type="ECO:0000259" key="5">
    <source>
        <dbReference type="PROSITE" id="PS50893"/>
    </source>
</evidence>
<dbReference type="Pfam" id="PF00005">
    <property type="entry name" value="ABC_tran"/>
    <property type="match status" value="1"/>
</dbReference>
<evidence type="ECO:0000256" key="2">
    <source>
        <dbReference type="ARBA" id="ARBA00022448"/>
    </source>
</evidence>
<evidence type="ECO:0000313" key="7">
    <source>
        <dbReference type="Proteomes" id="UP000515976"/>
    </source>
</evidence>
<evidence type="ECO:0000256" key="1">
    <source>
        <dbReference type="ARBA" id="ARBA00005417"/>
    </source>
</evidence>
<keyword evidence="2" id="KW-0813">Transport</keyword>
<sequence>MTATLAPGTTALLGVNGAGKSTMLSAAGGVLRPSAGRVLVDGMDLWSRSTRKEALRAVALMPQTTAFPPGMTAEEVVTYLAWLKGVPRRAARTRAREVLEEVGLGPRMRTRMSRLSGGMARRVAFAQALAPRPRVLLLDEPTTGLDPAQRHAMVELVRGLSVTGVSVLLSSHVVEDVEDLATDVIVLHEGTLRFWGPVGDLAALGDAGARRSPVESGFFRVIGSEVGR</sequence>
<dbReference type="InterPro" id="IPR027417">
    <property type="entry name" value="P-loop_NTPase"/>
</dbReference>
<evidence type="ECO:0000313" key="6">
    <source>
        <dbReference type="EMBL" id="QNN48405.1"/>
    </source>
</evidence>
<keyword evidence="3" id="KW-0547">Nucleotide-binding</keyword>
<evidence type="ECO:0000256" key="4">
    <source>
        <dbReference type="ARBA" id="ARBA00022840"/>
    </source>
</evidence>
<gene>
    <name evidence="6" type="ORF">H9L10_08585</name>
</gene>
<accession>A0A7G9QYI0</accession>
<keyword evidence="4 6" id="KW-0067">ATP-binding</keyword>
<protein>
    <submittedName>
        <fullName evidence="6">ABC transporter ATP-binding protein</fullName>
    </submittedName>
</protein>
<dbReference type="Gene3D" id="3.40.50.300">
    <property type="entry name" value="P-loop containing nucleotide triphosphate hydrolases"/>
    <property type="match status" value="1"/>
</dbReference>
<dbReference type="AlphaFoldDB" id="A0A7G9QYI0"/>
<feature type="domain" description="ABC transporter" evidence="5">
    <location>
        <begin position="1"/>
        <end position="214"/>
    </location>
</feature>
<dbReference type="SUPFAM" id="SSF52540">
    <property type="entry name" value="P-loop containing nucleoside triphosphate hydrolases"/>
    <property type="match status" value="1"/>
</dbReference>
<dbReference type="PANTHER" id="PTHR43335:SF2">
    <property type="entry name" value="ABC TRANSPORTER, ATP-BINDING PROTEIN"/>
    <property type="match status" value="1"/>
</dbReference>
<dbReference type="InterPro" id="IPR003439">
    <property type="entry name" value="ABC_transporter-like_ATP-bd"/>
</dbReference>
<dbReference type="GO" id="GO:0016887">
    <property type="term" value="F:ATP hydrolysis activity"/>
    <property type="evidence" value="ECO:0007669"/>
    <property type="project" value="InterPro"/>
</dbReference>
<dbReference type="KEGG" id="pei:H9L10_08585"/>
<dbReference type="GO" id="GO:0005524">
    <property type="term" value="F:ATP binding"/>
    <property type="evidence" value="ECO:0007669"/>
    <property type="project" value="UniProtKB-KW"/>
</dbReference>
<reference evidence="6 7" key="1">
    <citation type="submission" date="2020-08" db="EMBL/GenBank/DDBJ databases">
        <title>Genome sequence of Phycicoccus endophyticus JCM 31784T.</title>
        <authorList>
            <person name="Hyun D.-W."/>
            <person name="Bae J.-W."/>
        </authorList>
    </citation>
    <scope>NUCLEOTIDE SEQUENCE [LARGE SCALE GENOMIC DNA]</scope>
    <source>
        <strain evidence="6 7">JCM 31784</strain>
    </source>
</reference>
<dbReference type="EMBL" id="CP060712">
    <property type="protein sequence ID" value="QNN48405.1"/>
    <property type="molecule type" value="Genomic_DNA"/>
</dbReference>
<organism evidence="6 7">
    <name type="scientific">Phycicoccus endophyticus</name>
    <dbReference type="NCBI Taxonomy" id="1690220"/>
    <lineage>
        <taxon>Bacteria</taxon>
        <taxon>Bacillati</taxon>
        <taxon>Actinomycetota</taxon>
        <taxon>Actinomycetes</taxon>
        <taxon>Micrococcales</taxon>
        <taxon>Intrasporangiaceae</taxon>
        <taxon>Phycicoccus</taxon>
    </lineage>
</organism>
<dbReference type="PANTHER" id="PTHR43335">
    <property type="entry name" value="ABC TRANSPORTER, ATP-BINDING PROTEIN"/>
    <property type="match status" value="1"/>
</dbReference>
<dbReference type="InterPro" id="IPR017871">
    <property type="entry name" value="ABC_transporter-like_CS"/>
</dbReference>
<dbReference type="InterPro" id="IPR003593">
    <property type="entry name" value="AAA+_ATPase"/>
</dbReference>
<dbReference type="RefSeq" id="WP_166100771.1">
    <property type="nucleotide sequence ID" value="NZ_BMMY01000007.1"/>
</dbReference>
<dbReference type="PROSITE" id="PS50893">
    <property type="entry name" value="ABC_TRANSPORTER_2"/>
    <property type="match status" value="1"/>
</dbReference>
<name>A0A7G9QYI0_9MICO</name>
<dbReference type="SMART" id="SM00382">
    <property type="entry name" value="AAA"/>
    <property type="match status" value="1"/>
</dbReference>
<keyword evidence="7" id="KW-1185">Reference proteome</keyword>
<proteinExistence type="inferred from homology"/>
<comment type="similarity">
    <text evidence="1">Belongs to the ABC transporter superfamily.</text>
</comment>
<evidence type="ECO:0000256" key="3">
    <source>
        <dbReference type="ARBA" id="ARBA00022741"/>
    </source>
</evidence>